<dbReference type="Proteomes" id="UP000054805">
    <property type="component" value="Unassembled WGS sequence"/>
</dbReference>
<gene>
    <name evidence="2" type="ORF">T4B_13768</name>
</gene>
<evidence type="ECO:0000313" key="2">
    <source>
        <dbReference type="EMBL" id="KRZ07582.1"/>
    </source>
</evidence>
<feature type="region of interest" description="Disordered" evidence="1">
    <location>
        <begin position="1"/>
        <end position="25"/>
    </location>
</feature>
<comment type="caution">
    <text evidence="2">The sequence shown here is derived from an EMBL/GenBank/DDBJ whole genome shotgun (WGS) entry which is preliminary data.</text>
</comment>
<sequence length="217" mass="23250">MVEARGEGPIGGGNCGRPVIRASNGRLPKVTLPKFTGEVLEFPFGPRNGAERHRRNPSHSRELHPGGRHSEEAFWSAETGDTRASGGLVEGASVSRDNGAGHPVTAFALSRSTGPGSIFRLPSLKRGPDADVAGQVPPALIRTWDTNIGSDATEDEDNLQKFLEFAQWQAGLLSKLKREDTKPSAARSEQRTPSSKPSRPEWGSHQVNCGRAGGGRR</sequence>
<organism evidence="2 3">
    <name type="scientific">Trichinella pseudospiralis</name>
    <name type="common">Parasitic roundworm</name>
    <dbReference type="NCBI Taxonomy" id="6337"/>
    <lineage>
        <taxon>Eukaryota</taxon>
        <taxon>Metazoa</taxon>
        <taxon>Ecdysozoa</taxon>
        <taxon>Nematoda</taxon>
        <taxon>Enoplea</taxon>
        <taxon>Dorylaimia</taxon>
        <taxon>Trichinellida</taxon>
        <taxon>Trichinellidae</taxon>
        <taxon>Trichinella</taxon>
    </lineage>
</organism>
<dbReference type="AlphaFoldDB" id="A0A0V1H9V5"/>
<protein>
    <submittedName>
        <fullName evidence="2">Uncharacterized protein</fullName>
    </submittedName>
</protein>
<dbReference type="EMBL" id="JYDS01000413">
    <property type="protein sequence ID" value="KRZ07582.1"/>
    <property type="molecule type" value="Genomic_DNA"/>
</dbReference>
<keyword evidence="3" id="KW-1185">Reference proteome</keyword>
<evidence type="ECO:0000256" key="1">
    <source>
        <dbReference type="SAM" id="MobiDB-lite"/>
    </source>
</evidence>
<name>A0A0V1H9V5_TRIPS</name>
<accession>A0A0V1H9V5</accession>
<feature type="region of interest" description="Disordered" evidence="1">
    <location>
        <begin position="40"/>
        <end position="99"/>
    </location>
</feature>
<evidence type="ECO:0000313" key="3">
    <source>
        <dbReference type="Proteomes" id="UP000054805"/>
    </source>
</evidence>
<feature type="compositionally biased region" description="Basic and acidic residues" evidence="1">
    <location>
        <begin position="59"/>
        <end position="72"/>
    </location>
</feature>
<proteinExistence type="predicted"/>
<feature type="region of interest" description="Disordered" evidence="1">
    <location>
        <begin position="176"/>
        <end position="217"/>
    </location>
</feature>
<reference evidence="2 3" key="1">
    <citation type="submission" date="2015-01" db="EMBL/GenBank/DDBJ databases">
        <title>Evolution of Trichinella species and genotypes.</title>
        <authorList>
            <person name="Korhonen P.K."/>
            <person name="Edoardo P."/>
            <person name="Giuseppe L.R."/>
            <person name="Gasser R.B."/>
        </authorList>
    </citation>
    <scope>NUCLEOTIDE SEQUENCE [LARGE SCALE GENOMIC DNA]</scope>
    <source>
        <strain evidence="2">ISS588</strain>
    </source>
</reference>